<comment type="caution">
    <text evidence="20">The sequence shown here is derived from an EMBL/GenBank/DDBJ whole genome shotgun (WGS) entry which is preliminary data.</text>
</comment>
<evidence type="ECO:0000256" key="17">
    <source>
        <dbReference type="PIRSR" id="PIRSR600829-3"/>
    </source>
</evidence>
<comment type="similarity">
    <text evidence="2">Belongs to the bacterial diacylglycerol kinase family.</text>
</comment>
<reference evidence="20" key="1">
    <citation type="submission" date="2020-05" db="EMBL/GenBank/DDBJ databases">
        <title>Genomic Encyclopedia of Type Strains, Phase IV (KMG-V): Genome sequencing to study the core and pangenomes of soil and plant-associated prokaryotes.</title>
        <authorList>
            <person name="Whitman W."/>
        </authorList>
    </citation>
    <scope>NUCLEOTIDE SEQUENCE</scope>
    <source>
        <strain evidence="20">16F</strain>
    </source>
</reference>
<dbReference type="GO" id="GO:0005886">
    <property type="term" value="C:plasma membrane"/>
    <property type="evidence" value="ECO:0007669"/>
    <property type="project" value="UniProtKB-SubCell"/>
</dbReference>
<keyword evidence="3" id="KW-1003">Cell membrane</keyword>
<dbReference type="RefSeq" id="WP_173778293.1">
    <property type="nucleotide sequence ID" value="NZ_JABSNO010000004.1"/>
</dbReference>
<feature type="transmembrane region" description="Helical" evidence="19">
    <location>
        <begin position="30"/>
        <end position="49"/>
    </location>
</feature>
<evidence type="ECO:0000256" key="19">
    <source>
        <dbReference type="SAM" id="Phobius"/>
    </source>
</evidence>
<name>A0A8J8KAN5_9FLAO</name>
<protein>
    <submittedName>
        <fullName evidence="20">Diacylglycerol kinase (ATP)</fullName>
        <ecNumber evidence="20">2.7.1.107</ecNumber>
    </submittedName>
</protein>
<keyword evidence="12 19" id="KW-0472">Membrane</keyword>
<keyword evidence="7 17" id="KW-0547">Nucleotide-binding</keyword>
<feature type="binding site" evidence="18">
    <location>
        <position position="75"/>
    </location>
    <ligand>
        <name>a divalent metal cation</name>
        <dbReference type="ChEBI" id="CHEBI:60240"/>
    </ligand>
</feature>
<keyword evidence="6 19" id="KW-0812">Transmembrane</keyword>
<evidence type="ECO:0000256" key="8">
    <source>
        <dbReference type="ARBA" id="ARBA00022777"/>
    </source>
</evidence>
<keyword evidence="8 20" id="KW-0418">Kinase</keyword>
<evidence type="ECO:0000256" key="16">
    <source>
        <dbReference type="PIRSR" id="PIRSR600829-2"/>
    </source>
</evidence>
<dbReference type="PANTHER" id="PTHR34299:SF1">
    <property type="entry name" value="DIACYLGLYCEROL KINASE"/>
    <property type="match status" value="1"/>
</dbReference>
<dbReference type="GO" id="GO:0046872">
    <property type="term" value="F:metal ion binding"/>
    <property type="evidence" value="ECO:0007669"/>
    <property type="project" value="UniProtKB-KW"/>
</dbReference>
<dbReference type="PANTHER" id="PTHR34299">
    <property type="entry name" value="DIACYLGLYCEROL KINASE"/>
    <property type="match status" value="1"/>
</dbReference>
<dbReference type="InterPro" id="IPR033717">
    <property type="entry name" value="UDPK"/>
</dbReference>
<dbReference type="InterPro" id="IPR000829">
    <property type="entry name" value="DAGK"/>
</dbReference>
<comment type="subcellular location">
    <subcellularLocation>
        <location evidence="1">Cell membrane</location>
        <topology evidence="1">Multi-pass membrane protein</topology>
    </subcellularLocation>
</comment>
<dbReference type="GO" id="GO:0008654">
    <property type="term" value="P:phospholipid biosynthetic process"/>
    <property type="evidence" value="ECO:0007669"/>
    <property type="project" value="UniProtKB-KW"/>
</dbReference>
<feature type="active site" description="Proton acceptor" evidence="15">
    <location>
        <position position="68"/>
    </location>
</feature>
<dbReference type="InterPro" id="IPR036945">
    <property type="entry name" value="DAGK_sf"/>
</dbReference>
<sequence length="123" mass="14060">MKNLQKQNFFKTFENAFTGIFLVIKKERNFQIEIFALFVNIFLIYYFELNAAETSIILIVCFVVLVAEMLNTALEKMADFVEPNFNSKIGIIKDIAAGAVLMAAIGAVIIGIIIYQHYIMEFF</sequence>
<feature type="binding site" evidence="16">
    <location>
        <position position="68"/>
    </location>
    <ligand>
        <name>substrate</name>
    </ligand>
</feature>
<feature type="binding site" evidence="18">
    <location>
        <position position="27"/>
    </location>
    <ligand>
        <name>a divalent metal cation</name>
        <dbReference type="ChEBI" id="CHEBI:60240"/>
    </ligand>
</feature>
<feature type="binding site" evidence="17">
    <location>
        <position position="27"/>
    </location>
    <ligand>
        <name>ATP</name>
        <dbReference type="ChEBI" id="CHEBI:30616"/>
    </ligand>
</feature>
<feature type="transmembrane region" description="Helical" evidence="19">
    <location>
        <begin position="55"/>
        <end position="74"/>
    </location>
</feature>
<evidence type="ECO:0000256" key="3">
    <source>
        <dbReference type="ARBA" id="ARBA00022475"/>
    </source>
</evidence>
<keyword evidence="18" id="KW-0460">Magnesium</keyword>
<evidence type="ECO:0000256" key="5">
    <source>
        <dbReference type="ARBA" id="ARBA00022679"/>
    </source>
</evidence>
<evidence type="ECO:0000256" key="4">
    <source>
        <dbReference type="ARBA" id="ARBA00022516"/>
    </source>
</evidence>
<keyword evidence="11" id="KW-0443">Lipid metabolism</keyword>
<keyword evidence="5 20" id="KW-0808">Transferase</keyword>
<evidence type="ECO:0000256" key="12">
    <source>
        <dbReference type="ARBA" id="ARBA00023136"/>
    </source>
</evidence>
<comment type="cofactor">
    <cofactor evidence="18">
        <name>Mg(2+)</name>
        <dbReference type="ChEBI" id="CHEBI:18420"/>
    </cofactor>
    <text evidence="18">Mn(2+), Zn(2+), Cd(2+) and Co(2+) support activity to lesser extents.</text>
</comment>
<evidence type="ECO:0000256" key="10">
    <source>
        <dbReference type="ARBA" id="ARBA00022989"/>
    </source>
</evidence>
<evidence type="ECO:0000256" key="14">
    <source>
        <dbReference type="ARBA" id="ARBA00023264"/>
    </source>
</evidence>
<feature type="binding site" evidence="17">
    <location>
        <position position="75"/>
    </location>
    <ligand>
        <name>ATP</name>
        <dbReference type="ChEBI" id="CHEBI:30616"/>
    </ligand>
</feature>
<evidence type="ECO:0000313" key="20">
    <source>
        <dbReference type="EMBL" id="NRS91669.1"/>
    </source>
</evidence>
<feature type="transmembrane region" description="Helical" evidence="19">
    <location>
        <begin position="95"/>
        <end position="118"/>
    </location>
</feature>
<evidence type="ECO:0000256" key="9">
    <source>
        <dbReference type="ARBA" id="ARBA00022840"/>
    </source>
</evidence>
<dbReference type="Pfam" id="PF01219">
    <property type="entry name" value="DAGK_prokar"/>
    <property type="match status" value="1"/>
</dbReference>
<evidence type="ECO:0000256" key="7">
    <source>
        <dbReference type="ARBA" id="ARBA00022741"/>
    </source>
</evidence>
<evidence type="ECO:0000256" key="2">
    <source>
        <dbReference type="ARBA" id="ARBA00005967"/>
    </source>
</evidence>
<dbReference type="GO" id="GO:0005524">
    <property type="term" value="F:ATP binding"/>
    <property type="evidence" value="ECO:0007669"/>
    <property type="project" value="UniProtKB-KW"/>
</dbReference>
<evidence type="ECO:0000256" key="11">
    <source>
        <dbReference type="ARBA" id="ARBA00023098"/>
    </source>
</evidence>
<evidence type="ECO:0000256" key="15">
    <source>
        <dbReference type="PIRSR" id="PIRSR600829-1"/>
    </source>
</evidence>
<keyword evidence="10 19" id="KW-1133">Transmembrane helix</keyword>
<keyword evidence="21" id="KW-1185">Reference proteome</keyword>
<dbReference type="EMBL" id="JABSNO010000004">
    <property type="protein sequence ID" value="NRS91669.1"/>
    <property type="molecule type" value="Genomic_DNA"/>
</dbReference>
<dbReference type="CDD" id="cd14265">
    <property type="entry name" value="UDPK_IM_like"/>
    <property type="match status" value="1"/>
</dbReference>
<evidence type="ECO:0000256" key="13">
    <source>
        <dbReference type="ARBA" id="ARBA00023209"/>
    </source>
</evidence>
<keyword evidence="4" id="KW-0444">Lipid biosynthesis</keyword>
<evidence type="ECO:0000313" key="21">
    <source>
        <dbReference type="Proteomes" id="UP000610746"/>
    </source>
</evidence>
<dbReference type="Proteomes" id="UP000610746">
    <property type="component" value="Unassembled WGS sequence"/>
</dbReference>
<keyword evidence="18" id="KW-0479">Metal-binding</keyword>
<feature type="binding site" evidence="17">
    <location>
        <begin position="93"/>
        <end position="94"/>
    </location>
    <ligand>
        <name>ATP</name>
        <dbReference type="ChEBI" id="CHEBI:30616"/>
    </ligand>
</feature>
<dbReference type="AlphaFoldDB" id="A0A8J8KAN5"/>
<dbReference type="Gene3D" id="1.10.287.3610">
    <property type="match status" value="1"/>
</dbReference>
<dbReference type="GO" id="GO:0004143">
    <property type="term" value="F:ATP-dependent diacylglycerol kinase activity"/>
    <property type="evidence" value="ECO:0007669"/>
    <property type="project" value="UniProtKB-EC"/>
</dbReference>
<accession>A0A8J8KAN5</accession>
<organism evidence="20 21">
    <name type="scientific">Frigoriflavimonas asaccharolytica</name>
    <dbReference type="NCBI Taxonomy" id="2735899"/>
    <lineage>
        <taxon>Bacteria</taxon>
        <taxon>Pseudomonadati</taxon>
        <taxon>Bacteroidota</taxon>
        <taxon>Flavobacteriia</taxon>
        <taxon>Flavobacteriales</taxon>
        <taxon>Weeksellaceae</taxon>
        <taxon>Frigoriflavimonas</taxon>
    </lineage>
</organism>
<dbReference type="EC" id="2.7.1.107" evidence="20"/>
<evidence type="ECO:0000256" key="6">
    <source>
        <dbReference type="ARBA" id="ARBA00022692"/>
    </source>
</evidence>
<keyword evidence="9 17" id="KW-0067">ATP-binding</keyword>
<keyword evidence="13" id="KW-0594">Phospholipid biosynthesis</keyword>
<keyword evidence="14" id="KW-1208">Phospholipid metabolism</keyword>
<evidence type="ECO:0000256" key="1">
    <source>
        <dbReference type="ARBA" id="ARBA00004651"/>
    </source>
</evidence>
<gene>
    <name evidence="20" type="ORF">HNQ03_000736</name>
</gene>
<evidence type="ECO:0000256" key="18">
    <source>
        <dbReference type="PIRSR" id="PIRSR600829-4"/>
    </source>
</evidence>
<proteinExistence type="inferred from homology"/>